<evidence type="ECO:0000313" key="1">
    <source>
        <dbReference type="EMBL" id="KAF7822577.1"/>
    </source>
</evidence>
<dbReference type="EMBL" id="JAAIUW010000007">
    <property type="protein sequence ID" value="KAF7822577.1"/>
    <property type="molecule type" value="Genomic_DNA"/>
</dbReference>
<protein>
    <submittedName>
        <fullName evidence="1">Uncharacterized protein</fullName>
    </submittedName>
</protein>
<keyword evidence="2" id="KW-1185">Reference proteome</keyword>
<organism evidence="1 2">
    <name type="scientific">Senna tora</name>
    <dbReference type="NCBI Taxonomy" id="362788"/>
    <lineage>
        <taxon>Eukaryota</taxon>
        <taxon>Viridiplantae</taxon>
        <taxon>Streptophyta</taxon>
        <taxon>Embryophyta</taxon>
        <taxon>Tracheophyta</taxon>
        <taxon>Spermatophyta</taxon>
        <taxon>Magnoliopsida</taxon>
        <taxon>eudicotyledons</taxon>
        <taxon>Gunneridae</taxon>
        <taxon>Pentapetalae</taxon>
        <taxon>rosids</taxon>
        <taxon>fabids</taxon>
        <taxon>Fabales</taxon>
        <taxon>Fabaceae</taxon>
        <taxon>Caesalpinioideae</taxon>
        <taxon>Cassia clade</taxon>
        <taxon>Senna</taxon>
    </lineage>
</organism>
<comment type="caution">
    <text evidence="1">The sequence shown here is derived from an EMBL/GenBank/DDBJ whole genome shotgun (WGS) entry which is preliminary data.</text>
</comment>
<proteinExistence type="predicted"/>
<accession>A0A834WH74</accession>
<name>A0A834WH74_9FABA</name>
<dbReference type="AlphaFoldDB" id="A0A834WH74"/>
<sequence length="97" mass="10447">MISLFTSECCQGSSLALAVRQGCSADAEKVVYFSVLLGRLSTENFPGNEPCCSGGGGGVRVGLVELRFPTSISACRYHMPMALRVCEGTSTSDRFWW</sequence>
<reference evidence="1" key="1">
    <citation type="submission" date="2020-09" db="EMBL/GenBank/DDBJ databases">
        <title>Genome-Enabled Discovery of Anthraquinone Biosynthesis in Senna tora.</title>
        <authorList>
            <person name="Kang S.-H."/>
            <person name="Pandey R.P."/>
            <person name="Lee C.-M."/>
            <person name="Sim J.-S."/>
            <person name="Jeong J.-T."/>
            <person name="Choi B.-S."/>
            <person name="Jung M."/>
            <person name="Ginzburg D."/>
            <person name="Zhao K."/>
            <person name="Won S.Y."/>
            <person name="Oh T.-J."/>
            <person name="Yu Y."/>
            <person name="Kim N.-H."/>
            <person name="Lee O.R."/>
            <person name="Lee T.-H."/>
            <person name="Bashyal P."/>
            <person name="Kim T.-S."/>
            <person name="Lee W.-H."/>
            <person name="Kawkins C."/>
            <person name="Kim C.-K."/>
            <person name="Kim J.S."/>
            <person name="Ahn B.O."/>
            <person name="Rhee S.Y."/>
            <person name="Sohng J.K."/>
        </authorList>
    </citation>
    <scope>NUCLEOTIDE SEQUENCE</scope>
    <source>
        <tissue evidence="1">Leaf</tissue>
    </source>
</reference>
<dbReference type="Proteomes" id="UP000634136">
    <property type="component" value="Unassembled WGS sequence"/>
</dbReference>
<gene>
    <name evidence="1" type="ORF">G2W53_020721</name>
</gene>
<evidence type="ECO:0000313" key="2">
    <source>
        <dbReference type="Proteomes" id="UP000634136"/>
    </source>
</evidence>